<organism evidence="2 3">
    <name type="scientific">Chrysochromulina tobinii</name>
    <dbReference type="NCBI Taxonomy" id="1460289"/>
    <lineage>
        <taxon>Eukaryota</taxon>
        <taxon>Haptista</taxon>
        <taxon>Haptophyta</taxon>
        <taxon>Prymnesiophyceae</taxon>
        <taxon>Prymnesiales</taxon>
        <taxon>Chrysochromulinaceae</taxon>
        <taxon>Chrysochromulina</taxon>
    </lineage>
</organism>
<dbReference type="AlphaFoldDB" id="A0A0M0JKT8"/>
<feature type="region of interest" description="Disordered" evidence="1">
    <location>
        <begin position="115"/>
        <end position="138"/>
    </location>
</feature>
<evidence type="ECO:0000256" key="1">
    <source>
        <dbReference type="SAM" id="MobiDB-lite"/>
    </source>
</evidence>
<protein>
    <submittedName>
        <fullName evidence="2">Uncharacterized protein</fullName>
    </submittedName>
</protein>
<sequence>MSTTPANFLKPVTELTDQAGKAILGIFTGGMSGRGIGSVATPPVSPEKKAGLFVVAPVDVDAEFKRPFSGSPHQATRGEEDAEDYNEFNFWRQGSKRVSVEESYNSYNYWKMPGPTLDELESQAPASPSKAPAHLLIH</sequence>
<keyword evidence="3" id="KW-1185">Reference proteome</keyword>
<gene>
    <name evidence="2" type="ORF">Ctob_002796</name>
</gene>
<reference evidence="3" key="1">
    <citation type="journal article" date="2015" name="PLoS Genet.">
        <title>Genome Sequence and Transcriptome Analyses of Chrysochromulina tobin: Metabolic Tools for Enhanced Algal Fitness in the Prominent Order Prymnesiales (Haptophyceae).</title>
        <authorList>
            <person name="Hovde B.T."/>
            <person name="Deodato C.R."/>
            <person name="Hunsperger H.M."/>
            <person name="Ryken S.A."/>
            <person name="Yost W."/>
            <person name="Jha R.K."/>
            <person name="Patterson J."/>
            <person name="Monnat R.J. Jr."/>
            <person name="Barlow S.B."/>
            <person name="Starkenburg S.R."/>
            <person name="Cattolico R.A."/>
        </authorList>
    </citation>
    <scope>NUCLEOTIDE SEQUENCE</scope>
    <source>
        <strain evidence="3">CCMP291</strain>
    </source>
</reference>
<evidence type="ECO:0000313" key="3">
    <source>
        <dbReference type="Proteomes" id="UP000037460"/>
    </source>
</evidence>
<name>A0A0M0JKT8_9EUKA</name>
<dbReference type="EMBL" id="JWZX01002747">
    <property type="protein sequence ID" value="KOO27189.1"/>
    <property type="molecule type" value="Genomic_DNA"/>
</dbReference>
<feature type="compositionally biased region" description="Low complexity" evidence="1">
    <location>
        <begin position="122"/>
        <end position="138"/>
    </location>
</feature>
<comment type="caution">
    <text evidence="2">The sequence shown here is derived from an EMBL/GenBank/DDBJ whole genome shotgun (WGS) entry which is preliminary data.</text>
</comment>
<proteinExistence type="predicted"/>
<dbReference type="Proteomes" id="UP000037460">
    <property type="component" value="Unassembled WGS sequence"/>
</dbReference>
<accession>A0A0M0JKT8</accession>
<evidence type="ECO:0000313" key="2">
    <source>
        <dbReference type="EMBL" id="KOO27189.1"/>
    </source>
</evidence>